<keyword evidence="4 6" id="KW-1133">Transmembrane helix</keyword>
<reference evidence="8" key="1">
    <citation type="journal article" date="2015" name="Nature">
        <title>Complex archaea that bridge the gap between prokaryotes and eukaryotes.</title>
        <authorList>
            <person name="Spang A."/>
            <person name="Saw J.H."/>
            <person name="Jorgensen S.L."/>
            <person name="Zaremba-Niedzwiedzka K."/>
            <person name="Martijn J."/>
            <person name="Lind A.E."/>
            <person name="van Eijk R."/>
            <person name="Schleper C."/>
            <person name="Guy L."/>
            <person name="Ettema T.J."/>
        </authorList>
    </citation>
    <scope>NUCLEOTIDE SEQUENCE</scope>
</reference>
<dbReference type="InterPro" id="IPR050250">
    <property type="entry name" value="Macrolide_Exporter_MacB"/>
</dbReference>
<evidence type="ECO:0000259" key="7">
    <source>
        <dbReference type="Pfam" id="PF02687"/>
    </source>
</evidence>
<evidence type="ECO:0000256" key="2">
    <source>
        <dbReference type="ARBA" id="ARBA00022475"/>
    </source>
</evidence>
<accession>A0A0F9B8J4</accession>
<gene>
    <name evidence="8" type="ORF">LCGC14_2819820</name>
</gene>
<dbReference type="GO" id="GO:0005886">
    <property type="term" value="C:plasma membrane"/>
    <property type="evidence" value="ECO:0007669"/>
    <property type="project" value="UniProtKB-SubCell"/>
</dbReference>
<dbReference type="PANTHER" id="PTHR30572">
    <property type="entry name" value="MEMBRANE COMPONENT OF TRANSPORTER-RELATED"/>
    <property type="match status" value="1"/>
</dbReference>
<protein>
    <recommendedName>
        <fullName evidence="7">ABC3 transporter permease C-terminal domain-containing protein</fullName>
    </recommendedName>
</protein>
<evidence type="ECO:0000256" key="3">
    <source>
        <dbReference type="ARBA" id="ARBA00022692"/>
    </source>
</evidence>
<sequence length="226" mass="25693">IGVKAESYFGQNGEIVGVTENFHFASLQQVIEPLVLEINYDPDFRKLWSRNILLRLTPGDLSEKIKMLEDKMEELSESSIMGYTFIEDNLNKNYKSEKRLKELLWAFAILAIFISCLGLFGLSAFTAELKTKEMGIRKAMGASVASITFMLSKSFLVYVIAALLIALPLGYYFMNSWLQNFAYHISISWWEFVLASILTFTITTISVSYKAIHSGMSNPVDSLRYE</sequence>
<keyword evidence="5 6" id="KW-0472">Membrane</keyword>
<dbReference type="EMBL" id="LAZR01053411">
    <property type="protein sequence ID" value="KKK80806.1"/>
    <property type="molecule type" value="Genomic_DNA"/>
</dbReference>
<dbReference type="AlphaFoldDB" id="A0A0F9B8J4"/>
<feature type="transmembrane region" description="Helical" evidence="6">
    <location>
        <begin position="139"/>
        <end position="167"/>
    </location>
</feature>
<evidence type="ECO:0000256" key="1">
    <source>
        <dbReference type="ARBA" id="ARBA00004651"/>
    </source>
</evidence>
<evidence type="ECO:0000313" key="8">
    <source>
        <dbReference type="EMBL" id="KKK80806.1"/>
    </source>
</evidence>
<evidence type="ECO:0000256" key="6">
    <source>
        <dbReference type="SAM" id="Phobius"/>
    </source>
</evidence>
<feature type="domain" description="ABC3 transporter permease C-terminal" evidence="7">
    <location>
        <begin position="106"/>
        <end position="212"/>
    </location>
</feature>
<evidence type="ECO:0000256" key="4">
    <source>
        <dbReference type="ARBA" id="ARBA00022989"/>
    </source>
</evidence>
<dbReference type="Pfam" id="PF02687">
    <property type="entry name" value="FtsX"/>
    <property type="match status" value="1"/>
</dbReference>
<feature type="transmembrane region" description="Helical" evidence="6">
    <location>
        <begin position="103"/>
        <end position="127"/>
    </location>
</feature>
<dbReference type="GO" id="GO:0022857">
    <property type="term" value="F:transmembrane transporter activity"/>
    <property type="evidence" value="ECO:0007669"/>
    <property type="project" value="TreeGrafter"/>
</dbReference>
<comment type="subcellular location">
    <subcellularLocation>
        <location evidence="1">Cell membrane</location>
        <topology evidence="1">Multi-pass membrane protein</topology>
    </subcellularLocation>
</comment>
<comment type="caution">
    <text evidence="8">The sequence shown here is derived from an EMBL/GenBank/DDBJ whole genome shotgun (WGS) entry which is preliminary data.</text>
</comment>
<proteinExistence type="predicted"/>
<dbReference type="InterPro" id="IPR003838">
    <property type="entry name" value="ABC3_permease_C"/>
</dbReference>
<feature type="transmembrane region" description="Helical" evidence="6">
    <location>
        <begin position="187"/>
        <end position="209"/>
    </location>
</feature>
<keyword evidence="3 6" id="KW-0812">Transmembrane</keyword>
<organism evidence="8">
    <name type="scientific">marine sediment metagenome</name>
    <dbReference type="NCBI Taxonomy" id="412755"/>
    <lineage>
        <taxon>unclassified sequences</taxon>
        <taxon>metagenomes</taxon>
        <taxon>ecological metagenomes</taxon>
    </lineage>
</organism>
<dbReference type="PANTHER" id="PTHR30572:SF18">
    <property type="entry name" value="ABC-TYPE MACROLIDE FAMILY EXPORT SYSTEM PERMEASE COMPONENT 2"/>
    <property type="match status" value="1"/>
</dbReference>
<name>A0A0F9B8J4_9ZZZZ</name>
<feature type="non-terminal residue" evidence="8">
    <location>
        <position position="1"/>
    </location>
</feature>
<evidence type="ECO:0000256" key="5">
    <source>
        <dbReference type="ARBA" id="ARBA00023136"/>
    </source>
</evidence>
<keyword evidence="2" id="KW-1003">Cell membrane</keyword>